<feature type="compositionally biased region" description="Pro residues" evidence="1">
    <location>
        <begin position="63"/>
        <end position="74"/>
    </location>
</feature>
<dbReference type="Proteomes" id="UP001317259">
    <property type="component" value="Unassembled WGS sequence"/>
</dbReference>
<dbReference type="RefSeq" id="WP_242380863.1">
    <property type="nucleotide sequence ID" value="NZ_JAKRKC020000002.1"/>
</dbReference>
<keyword evidence="2" id="KW-0812">Transmembrane</keyword>
<feature type="compositionally biased region" description="Low complexity" evidence="1">
    <location>
        <begin position="75"/>
        <end position="128"/>
    </location>
</feature>
<name>A0ABT0G1L9_9ACTN</name>
<protein>
    <recommendedName>
        <fullName evidence="5">Serine/threonine protein kinase</fullName>
    </recommendedName>
</protein>
<feature type="transmembrane region" description="Helical" evidence="2">
    <location>
        <begin position="35"/>
        <end position="56"/>
    </location>
</feature>
<feature type="region of interest" description="Disordered" evidence="1">
    <location>
        <begin position="1"/>
        <end position="32"/>
    </location>
</feature>
<evidence type="ECO:0000256" key="2">
    <source>
        <dbReference type="SAM" id="Phobius"/>
    </source>
</evidence>
<organism evidence="3 4">
    <name type="scientific">Actinomadura luzonensis</name>
    <dbReference type="NCBI Taxonomy" id="2805427"/>
    <lineage>
        <taxon>Bacteria</taxon>
        <taxon>Bacillati</taxon>
        <taxon>Actinomycetota</taxon>
        <taxon>Actinomycetes</taxon>
        <taxon>Streptosporangiales</taxon>
        <taxon>Thermomonosporaceae</taxon>
        <taxon>Actinomadura</taxon>
    </lineage>
</organism>
<keyword evidence="4" id="KW-1185">Reference proteome</keyword>
<feature type="compositionally biased region" description="Gly residues" evidence="1">
    <location>
        <begin position="201"/>
        <end position="212"/>
    </location>
</feature>
<sequence length="212" mass="20501">MPKRAAGVSPWSSTPDAGDGAAPEGGGRSRAARTAALAAGVVLLALAGLLIGVPAFRTTLDPVPDPGSVPPTPPAAAMRRSPAATQAPATPRTPATAPVTAPVNGPVPSPAATSGASRSPSRTASATPIPTTPGTVQPQGAANARNRSARPRAIRPQPVRPRRKALVAGVGSGEATAAPTTPGATTLTPVPQIPGQVAGQGSTGGGTSQSGE</sequence>
<evidence type="ECO:0000313" key="4">
    <source>
        <dbReference type="Proteomes" id="UP001317259"/>
    </source>
</evidence>
<evidence type="ECO:0008006" key="5">
    <source>
        <dbReference type="Google" id="ProtNLM"/>
    </source>
</evidence>
<reference evidence="3 4" key="1">
    <citation type="submission" date="2022-04" db="EMBL/GenBank/DDBJ databases">
        <title>Genome draft of Actinomadura sp. ATCC 31491.</title>
        <authorList>
            <person name="Shi X."/>
            <person name="Du Y."/>
        </authorList>
    </citation>
    <scope>NUCLEOTIDE SEQUENCE [LARGE SCALE GENOMIC DNA]</scope>
    <source>
        <strain evidence="3 4">ATCC 31491</strain>
    </source>
</reference>
<keyword evidence="2" id="KW-1133">Transmembrane helix</keyword>
<comment type="caution">
    <text evidence="3">The sequence shown here is derived from an EMBL/GenBank/DDBJ whole genome shotgun (WGS) entry which is preliminary data.</text>
</comment>
<keyword evidence="2" id="KW-0472">Membrane</keyword>
<gene>
    <name evidence="3" type="ORF">MF672_030150</name>
</gene>
<evidence type="ECO:0000313" key="3">
    <source>
        <dbReference type="EMBL" id="MCK2218023.1"/>
    </source>
</evidence>
<feature type="region of interest" description="Disordered" evidence="1">
    <location>
        <begin position="57"/>
        <end position="212"/>
    </location>
</feature>
<feature type="compositionally biased region" description="Low complexity" evidence="1">
    <location>
        <begin position="175"/>
        <end position="190"/>
    </location>
</feature>
<proteinExistence type="predicted"/>
<evidence type="ECO:0000256" key="1">
    <source>
        <dbReference type="SAM" id="MobiDB-lite"/>
    </source>
</evidence>
<accession>A0ABT0G1L9</accession>
<dbReference type="EMBL" id="JAKRKC020000002">
    <property type="protein sequence ID" value="MCK2218023.1"/>
    <property type="molecule type" value="Genomic_DNA"/>
</dbReference>